<evidence type="ECO:0000256" key="1">
    <source>
        <dbReference type="SAM" id="MobiDB-lite"/>
    </source>
</evidence>
<accession>A0A0C9Z819</accession>
<dbReference type="EMBL" id="KN835891">
    <property type="protein sequence ID" value="KIK33675.1"/>
    <property type="molecule type" value="Genomic_DNA"/>
</dbReference>
<dbReference type="Proteomes" id="UP000054485">
    <property type="component" value="Unassembled WGS sequence"/>
</dbReference>
<reference evidence="2 3" key="1">
    <citation type="submission" date="2014-04" db="EMBL/GenBank/DDBJ databases">
        <authorList>
            <consortium name="DOE Joint Genome Institute"/>
            <person name="Kuo A."/>
            <person name="Ruytinx J."/>
            <person name="Rineau F."/>
            <person name="Colpaert J."/>
            <person name="Kohler A."/>
            <person name="Nagy L.G."/>
            <person name="Floudas D."/>
            <person name="Copeland A."/>
            <person name="Barry K.W."/>
            <person name="Cichocki N."/>
            <person name="Veneault-Fourrey C."/>
            <person name="LaButti K."/>
            <person name="Lindquist E.A."/>
            <person name="Lipzen A."/>
            <person name="Lundell T."/>
            <person name="Morin E."/>
            <person name="Murat C."/>
            <person name="Sun H."/>
            <person name="Tunlid A."/>
            <person name="Henrissat B."/>
            <person name="Grigoriev I.V."/>
            <person name="Hibbett D.S."/>
            <person name="Martin F."/>
            <person name="Nordberg H.P."/>
            <person name="Cantor M.N."/>
            <person name="Hua S.X."/>
        </authorList>
    </citation>
    <scope>NUCLEOTIDE SEQUENCE [LARGE SCALE GENOMIC DNA]</scope>
    <source>
        <strain evidence="2 3">UH-Slu-Lm8-n1</strain>
    </source>
</reference>
<keyword evidence="3" id="KW-1185">Reference proteome</keyword>
<proteinExistence type="predicted"/>
<sequence>MLDYGFLAGDNHDIMTQGGELPDLGPNFHSPETMLDAVDHFADYNTRTAAGARPLTSYLAHNLPHDPDMDAMHREFERAFKQMQEEENCADIHADEADEIDVDAEPESDDDEDNDVLLLVEPEEDTPDPFMSEEGTTADPYTNHQGVPPHLLTIYAVVSWLHLQFHLPRVACNALLTIFACMLLVISPAINRPFVTLQSCTRVLGVDLVIQTLPVCPSCHDVFPPAGSLHTVDTCITCNIPLFLPAQTKRGIQRAVKTPVIKYPYLALSDQIKSILKIPGVESLLDTWRSKPRRAGEYTDIFDGDMCRSKLKGPDGKIFFSNLPTEKLGPNGELRIGINLGLDCILPGPKEQNPEQIQRFLRPIISDLLCLWKDGLNIPTESCPTGRLVRVILVAVVCNKPAAHKVGGFASHSHTHFCTVCWISIYAKDTPKAFEKGGFTPRTDAEQRRLGEEYRNLMTPSARKNFVKEHATRYTQLSRLPYFNLVEQIVIDPMHNLFLGLVKTHFYNIWVQSKILRPNHELDVLHEMLADFVVPSSCGKLPTDIGMPSGGSLTADQWLLLATVYGPVIVPQLWSVCLPTDADKEILNQRVALIIRIEAEKSTKRKAASQAVEDLPEGQVRPPPPPPAPQHTLDEVPPHDEDDADLKFSLHPDDPANFLKLCAALRILVQHHINDQQIDTAEQLIREYGAELIKLYGSGVIKPNHHYAIHAADCARNYGPLNNFWTFLFERLNKVLKSFKTNNHGDGELETTFFREFQRTCQTGRLTYNLLRYPKESLPCKAAEIMLKASSEERGTVAGLTALTQDLENVASDVVPHSIPLNRQAVFFDYIIINGKRYYGSRTVGSNRSSFVHVIIPQRTGQIPLQLHGEVLEIFQIDQVNRTRNIFCVCIGLLVPQ</sequence>
<evidence type="ECO:0000313" key="3">
    <source>
        <dbReference type="Proteomes" id="UP000054485"/>
    </source>
</evidence>
<dbReference type="PANTHER" id="PTHR46579">
    <property type="entry name" value="F5/8 TYPE C DOMAIN-CONTAINING PROTEIN-RELATED"/>
    <property type="match status" value="1"/>
</dbReference>
<dbReference type="AlphaFoldDB" id="A0A0C9Z819"/>
<reference evidence="3" key="2">
    <citation type="submission" date="2015-01" db="EMBL/GenBank/DDBJ databases">
        <title>Evolutionary Origins and Diversification of the Mycorrhizal Mutualists.</title>
        <authorList>
            <consortium name="DOE Joint Genome Institute"/>
            <consortium name="Mycorrhizal Genomics Consortium"/>
            <person name="Kohler A."/>
            <person name="Kuo A."/>
            <person name="Nagy L.G."/>
            <person name="Floudas D."/>
            <person name="Copeland A."/>
            <person name="Barry K.W."/>
            <person name="Cichocki N."/>
            <person name="Veneault-Fourrey C."/>
            <person name="LaButti K."/>
            <person name="Lindquist E.A."/>
            <person name="Lipzen A."/>
            <person name="Lundell T."/>
            <person name="Morin E."/>
            <person name="Murat C."/>
            <person name="Riley R."/>
            <person name="Ohm R."/>
            <person name="Sun H."/>
            <person name="Tunlid A."/>
            <person name="Henrissat B."/>
            <person name="Grigoriev I.V."/>
            <person name="Hibbett D.S."/>
            <person name="Martin F."/>
        </authorList>
    </citation>
    <scope>NUCLEOTIDE SEQUENCE [LARGE SCALE GENOMIC DNA]</scope>
    <source>
        <strain evidence="3">UH-Slu-Lm8-n1</strain>
    </source>
</reference>
<dbReference type="OrthoDB" id="3239894at2759"/>
<organism evidence="2 3">
    <name type="scientific">Suillus luteus UH-Slu-Lm8-n1</name>
    <dbReference type="NCBI Taxonomy" id="930992"/>
    <lineage>
        <taxon>Eukaryota</taxon>
        <taxon>Fungi</taxon>
        <taxon>Dikarya</taxon>
        <taxon>Basidiomycota</taxon>
        <taxon>Agaricomycotina</taxon>
        <taxon>Agaricomycetes</taxon>
        <taxon>Agaricomycetidae</taxon>
        <taxon>Boletales</taxon>
        <taxon>Suillineae</taxon>
        <taxon>Suillaceae</taxon>
        <taxon>Suillus</taxon>
    </lineage>
</organism>
<gene>
    <name evidence="2" type="ORF">CY34DRAFT_99167</name>
</gene>
<feature type="region of interest" description="Disordered" evidence="1">
    <location>
        <begin position="606"/>
        <end position="647"/>
    </location>
</feature>
<dbReference type="InParanoid" id="A0A0C9Z819"/>
<dbReference type="HOGENOM" id="CLU_002101_2_0_1"/>
<name>A0A0C9Z819_9AGAM</name>
<dbReference type="STRING" id="930992.A0A0C9Z819"/>
<protein>
    <recommendedName>
        <fullName evidence="4">Transposase family Tnp2 protein</fullName>
    </recommendedName>
</protein>
<evidence type="ECO:0008006" key="4">
    <source>
        <dbReference type="Google" id="ProtNLM"/>
    </source>
</evidence>
<evidence type="ECO:0000313" key="2">
    <source>
        <dbReference type="EMBL" id="KIK33675.1"/>
    </source>
</evidence>
<dbReference type="PANTHER" id="PTHR46579:SF2">
    <property type="entry name" value="C2H2-TYPE DOMAIN-CONTAINING PROTEIN"/>
    <property type="match status" value="1"/>
</dbReference>
<feature type="compositionally biased region" description="Basic and acidic residues" evidence="1">
    <location>
        <begin position="632"/>
        <end position="647"/>
    </location>
</feature>